<evidence type="ECO:0000256" key="1">
    <source>
        <dbReference type="ARBA" id="ARBA00004251"/>
    </source>
</evidence>
<dbReference type="Pfam" id="PF15037">
    <property type="entry name" value="IL17_R_N"/>
    <property type="match status" value="1"/>
</dbReference>
<keyword evidence="2" id="KW-1003">Cell membrane</keyword>
<dbReference type="OrthoDB" id="9877324at2759"/>
<gene>
    <name evidence="8" type="primary">il17rel</name>
</gene>
<evidence type="ECO:0000313" key="7">
    <source>
        <dbReference type="Proteomes" id="UP000515145"/>
    </source>
</evidence>
<feature type="domain" description="Interleukin-17 receptor C/E N-terminal" evidence="6">
    <location>
        <begin position="114"/>
        <end position="373"/>
    </location>
</feature>
<evidence type="ECO:0000256" key="4">
    <source>
        <dbReference type="SAM" id="Phobius"/>
    </source>
</evidence>
<dbReference type="CTD" id="400935"/>
<dbReference type="InterPro" id="IPR038683">
    <property type="entry name" value="IL17RA/B_FnIII-like_1_sf"/>
</dbReference>
<evidence type="ECO:0000256" key="5">
    <source>
        <dbReference type="SAM" id="SignalP"/>
    </source>
</evidence>
<keyword evidence="4" id="KW-0472">Membrane</keyword>
<evidence type="ECO:0000259" key="6">
    <source>
        <dbReference type="Pfam" id="PF15037"/>
    </source>
</evidence>
<dbReference type="PANTHER" id="PTHR15583:SF10">
    <property type="entry name" value="INTERLEUKIN-17 RECEPTOR E-LIKE-RELATED"/>
    <property type="match status" value="1"/>
</dbReference>
<comment type="subcellular location">
    <subcellularLocation>
        <location evidence="1">Cell membrane</location>
        <topology evidence="1">Single-pass type I membrane protein</topology>
    </subcellularLocation>
</comment>
<dbReference type="RefSeq" id="XP_028256672.1">
    <property type="nucleotide sequence ID" value="XM_028400871.1"/>
</dbReference>
<protein>
    <submittedName>
        <fullName evidence="8">Interleukin-17 receptor E-like</fullName>
    </submittedName>
</protein>
<keyword evidence="4" id="KW-0812">Transmembrane</keyword>
<feature type="chain" id="PRO_5028366102" evidence="5">
    <location>
        <begin position="16"/>
        <end position="555"/>
    </location>
</feature>
<reference evidence="8" key="1">
    <citation type="submission" date="2025-08" db="UniProtKB">
        <authorList>
            <consortium name="RefSeq"/>
        </authorList>
    </citation>
    <scope>IDENTIFICATION</scope>
</reference>
<dbReference type="Gene3D" id="2.60.40.2160">
    <property type="entry name" value="Interleukin-17 receptor A/B, fibronectin-III-like domain 1"/>
    <property type="match status" value="1"/>
</dbReference>
<feature type="transmembrane region" description="Helical" evidence="4">
    <location>
        <begin position="472"/>
        <end position="499"/>
    </location>
</feature>
<dbReference type="Proteomes" id="UP000515145">
    <property type="component" value="Chromosome 2"/>
</dbReference>
<evidence type="ECO:0000313" key="8">
    <source>
        <dbReference type="RefSeq" id="XP_028256672.1"/>
    </source>
</evidence>
<feature type="signal peptide" evidence="5">
    <location>
        <begin position="1"/>
        <end position="15"/>
    </location>
</feature>
<evidence type="ECO:0000256" key="3">
    <source>
        <dbReference type="ARBA" id="ARBA00022729"/>
    </source>
</evidence>
<dbReference type="InterPro" id="IPR027841">
    <property type="entry name" value="IL-17_rcpt_C/E_N"/>
</dbReference>
<dbReference type="AlphaFoldDB" id="A0A6P7I1I0"/>
<dbReference type="InParanoid" id="A0A6P7I1I0"/>
<accession>A0A6P7I1I0</accession>
<keyword evidence="7" id="KW-1185">Reference proteome</keyword>
<dbReference type="InterPro" id="IPR039465">
    <property type="entry name" value="IL-17_rcpt-like"/>
</dbReference>
<keyword evidence="3 5" id="KW-0732">Signal</keyword>
<name>A0A6P7I1I0_9TELE</name>
<dbReference type="GeneID" id="114432692"/>
<dbReference type="GO" id="GO:0005886">
    <property type="term" value="C:plasma membrane"/>
    <property type="evidence" value="ECO:0007669"/>
    <property type="project" value="UniProtKB-SubCell"/>
</dbReference>
<dbReference type="GO" id="GO:0030368">
    <property type="term" value="F:interleukin-17 receptor activity"/>
    <property type="evidence" value="ECO:0007669"/>
    <property type="project" value="InterPro"/>
</dbReference>
<organism evidence="7 8">
    <name type="scientific">Parambassis ranga</name>
    <name type="common">Indian glassy fish</name>
    <dbReference type="NCBI Taxonomy" id="210632"/>
    <lineage>
        <taxon>Eukaryota</taxon>
        <taxon>Metazoa</taxon>
        <taxon>Chordata</taxon>
        <taxon>Craniata</taxon>
        <taxon>Vertebrata</taxon>
        <taxon>Euteleostomi</taxon>
        <taxon>Actinopterygii</taxon>
        <taxon>Neopterygii</taxon>
        <taxon>Teleostei</taxon>
        <taxon>Neoteleostei</taxon>
        <taxon>Acanthomorphata</taxon>
        <taxon>Ovalentaria</taxon>
        <taxon>Ambassidae</taxon>
        <taxon>Parambassis</taxon>
    </lineage>
</organism>
<sequence length="555" mass="61607">MILWLTLLISHCCLGLNVASATESTELERTENCQTRCSQGLNCKTKPDYTFPRPCHKPAGDLNTTSVFKNTTLSTVMSCEGRQKCSLHLRIKTTLQLADYMHGVSICTVTTGMMEKCQVISFTRASRQKMSGQQVEVETDCIDVSPNQQVQVTVKTMPSYCGISWAGTYHTPGCTHEDLRRHVPECITGRLSYEVYPERKELSVNVSDVLEDHSYYLRLCRKDFICIGTGSFTLIKKEQSVKSVVFSYSQPLPCLCIEGWTAVMDAPRVQVCPFKDRLEVLWFGITFDPLEESLLWQPACAVSAVAALCQKREDGVCVDFRGSQNVSREKVIFSKVDPHPQLCMKFSVASQSWIRCPFDSGRFQAWSIVETSTQGLEEVKMVSEITARFSVGQCVKSAGSPVCQATETHSVFVEKHKAVALNLTEELCNSCLQVKRTDVTFAATVLHCFKQCDGSLRLGVVKPDPDQTTWDVAWVVVAGVCLSGILMVIMVTLALHVLLTVYQRRKKQGNGVCTSEKQMDCVVSALQAKAVLHGEVLLPDSPQCGNNEKANLLSK</sequence>
<keyword evidence="4" id="KW-1133">Transmembrane helix</keyword>
<evidence type="ECO:0000256" key="2">
    <source>
        <dbReference type="ARBA" id="ARBA00022475"/>
    </source>
</evidence>
<proteinExistence type="predicted"/>
<dbReference type="PANTHER" id="PTHR15583">
    <property type="entry name" value="INTERLEUKIN-17 RECEPTOR"/>
    <property type="match status" value="1"/>
</dbReference>